<name>A0ABQ9UKJ4_SAGOE</name>
<keyword evidence="2" id="KW-1185">Reference proteome</keyword>
<dbReference type="EMBL" id="JASSZA010000011">
    <property type="protein sequence ID" value="KAK2097579.1"/>
    <property type="molecule type" value="Genomic_DNA"/>
</dbReference>
<dbReference type="Proteomes" id="UP001266305">
    <property type="component" value="Unassembled WGS sequence"/>
</dbReference>
<dbReference type="PANTHER" id="PTHR37860:SF2">
    <property type="entry name" value="VITELLOGENIN DOMAIN-CONTAINING PROTEIN"/>
    <property type="match status" value="1"/>
</dbReference>
<sequence length="378" mass="40032">MPRLLTLAGRLKQKETLREGTLRVTADSAVLGFLLRDKHEKAGNGTTVRSMICVLTQNSSQSLPAELQLKGRLQAQRRKLRAQASIRAHTASLALGGACSWGSGHSQLAGGLTHNISMLSDAGLPSKAEALLFLTHVSSNCSARLALWNARGQLDAALGLEGLTPKSPSCQLHASLHHIHNVPSLKHWGLPFSIDAYGHVQSVGRSLAAGLTVNLDGEQLHAALERKAEGSRQGLVLGLHHSLSGLQGTLPSQLEVNLSGDTSSTQLLGLCRGDIAGQPLEVFMDIHNGSSGFKHSGRILMGPTSLNYSVSCCYRNGHPELSGQSWHNSEDLLWAGFPGEASLHAELQIHGMGPSSQGQVAAGGYQAAVAIYQEQTSC</sequence>
<protein>
    <submittedName>
        <fullName evidence="1">Uncharacterized protein</fullName>
    </submittedName>
</protein>
<evidence type="ECO:0000313" key="1">
    <source>
        <dbReference type="EMBL" id="KAK2097579.1"/>
    </source>
</evidence>
<dbReference type="PANTHER" id="PTHR37860">
    <property type="entry name" value="AGAP008810-PA"/>
    <property type="match status" value="1"/>
</dbReference>
<evidence type="ECO:0000313" key="2">
    <source>
        <dbReference type="Proteomes" id="UP001266305"/>
    </source>
</evidence>
<gene>
    <name evidence="1" type="ORF">P7K49_023030</name>
</gene>
<organism evidence="1 2">
    <name type="scientific">Saguinus oedipus</name>
    <name type="common">Cotton-top tamarin</name>
    <name type="synonym">Oedipomidas oedipus</name>
    <dbReference type="NCBI Taxonomy" id="9490"/>
    <lineage>
        <taxon>Eukaryota</taxon>
        <taxon>Metazoa</taxon>
        <taxon>Chordata</taxon>
        <taxon>Craniata</taxon>
        <taxon>Vertebrata</taxon>
        <taxon>Euteleostomi</taxon>
        <taxon>Mammalia</taxon>
        <taxon>Eutheria</taxon>
        <taxon>Euarchontoglires</taxon>
        <taxon>Primates</taxon>
        <taxon>Haplorrhini</taxon>
        <taxon>Platyrrhini</taxon>
        <taxon>Cebidae</taxon>
        <taxon>Callitrichinae</taxon>
        <taxon>Saguinus</taxon>
    </lineage>
</organism>
<comment type="caution">
    <text evidence="1">The sequence shown here is derived from an EMBL/GenBank/DDBJ whole genome shotgun (WGS) entry which is preliminary data.</text>
</comment>
<proteinExistence type="predicted"/>
<reference evidence="1 2" key="1">
    <citation type="submission" date="2023-05" db="EMBL/GenBank/DDBJ databases">
        <title>B98-5 Cell Line De Novo Hybrid Assembly: An Optical Mapping Approach.</title>
        <authorList>
            <person name="Kananen K."/>
            <person name="Auerbach J.A."/>
            <person name="Kautto E."/>
            <person name="Blachly J.S."/>
        </authorList>
    </citation>
    <scope>NUCLEOTIDE SEQUENCE [LARGE SCALE GENOMIC DNA]</scope>
    <source>
        <strain evidence="1">B95-8</strain>
        <tissue evidence="1">Cell line</tissue>
    </source>
</reference>
<accession>A0ABQ9UKJ4</accession>